<dbReference type="SUPFAM" id="SSF52833">
    <property type="entry name" value="Thioredoxin-like"/>
    <property type="match status" value="1"/>
</dbReference>
<name>A0A0J8YE77_9ENTR</name>
<gene>
    <name evidence="3" type="ORF">ACH50_05765</name>
</gene>
<evidence type="ECO:0000259" key="2">
    <source>
        <dbReference type="PROSITE" id="PS50405"/>
    </source>
</evidence>
<dbReference type="PATRIC" id="fig|1656095.3.peg.1849"/>
<comment type="caution">
    <text evidence="3">The sequence shown here is derived from an EMBL/GenBank/DDBJ whole genome shotgun (WGS) entry which is preliminary data.</text>
</comment>
<dbReference type="RefSeq" id="WP_024557605.1">
    <property type="nucleotide sequence ID" value="NZ_LFEJ01000009.1"/>
</dbReference>
<dbReference type="PANTHER" id="PTHR44051:SF8">
    <property type="entry name" value="GLUTATHIONE S-TRANSFERASE GSTA"/>
    <property type="match status" value="1"/>
</dbReference>
<accession>A0A0J8YE77</accession>
<dbReference type="InterPro" id="IPR004045">
    <property type="entry name" value="Glutathione_S-Trfase_N"/>
</dbReference>
<evidence type="ECO:0000259" key="1">
    <source>
        <dbReference type="PROSITE" id="PS50404"/>
    </source>
</evidence>
<dbReference type="PANTHER" id="PTHR44051">
    <property type="entry name" value="GLUTATHIONE S-TRANSFERASE-RELATED"/>
    <property type="match status" value="1"/>
</dbReference>
<dbReference type="InterPro" id="IPR010987">
    <property type="entry name" value="Glutathione-S-Trfase_C-like"/>
</dbReference>
<evidence type="ECO:0000313" key="3">
    <source>
        <dbReference type="EMBL" id="KMV35829.1"/>
    </source>
</evidence>
<evidence type="ECO:0008006" key="5">
    <source>
        <dbReference type="Google" id="ProtNLM"/>
    </source>
</evidence>
<feature type="domain" description="GST C-terminal" evidence="2">
    <location>
        <begin position="86"/>
        <end position="205"/>
    </location>
</feature>
<dbReference type="InterPro" id="IPR036249">
    <property type="entry name" value="Thioredoxin-like_sf"/>
</dbReference>
<sequence length="205" mass="23048">MLTLYGVPGWGSAISEIMLAMTREPYDFINVEGFDKPGPQQELLIALNPLCQVPTLLLDEGGVMTESAAIALMLLDKHPQFAPRPGTPARDRFWRLLVWLVANVYPTFTLADYPERWVDSQPEVLKASAQRQRKTLYQWLEQEMGEGPYAFGEEITLLDAYWPVLRCWGPGREWFAANAPKLNAMADAVCGHVELTAVLKANKLL</sequence>
<dbReference type="Proteomes" id="UP000037315">
    <property type="component" value="Unassembled WGS sequence"/>
</dbReference>
<dbReference type="STRING" id="1121863.GCA_000621185_01336"/>
<dbReference type="InterPro" id="IPR036282">
    <property type="entry name" value="Glutathione-S-Trfase_C_sf"/>
</dbReference>
<dbReference type="Gene3D" id="1.20.1050.10">
    <property type="match status" value="1"/>
</dbReference>
<organism evidence="3 4">
    <name type="scientific">Franconibacter pulveris</name>
    <dbReference type="NCBI Taxonomy" id="435910"/>
    <lineage>
        <taxon>Bacteria</taxon>
        <taxon>Pseudomonadati</taxon>
        <taxon>Pseudomonadota</taxon>
        <taxon>Gammaproteobacteria</taxon>
        <taxon>Enterobacterales</taxon>
        <taxon>Enterobacteriaceae</taxon>
        <taxon>Franconibacter</taxon>
    </lineage>
</organism>
<dbReference type="PROSITE" id="PS50404">
    <property type="entry name" value="GST_NTER"/>
    <property type="match status" value="1"/>
</dbReference>
<proteinExistence type="predicted"/>
<dbReference type="Gene3D" id="3.40.30.10">
    <property type="entry name" value="Glutaredoxin"/>
    <property type="match status" value="1"/>
</dbReference>
<dbReference type="EMBL" id="LFEJ01000009">
    <property type="protein sequence ID" value="KMV35829.1"/>
    <property type="molecule type" value="Genomic_DNA"/>
</dbReference>
<keyword evidence="4" id="KW-1185">Reference proteome</keyword>
<dbReference type="AlphaFoldDB" id="A0A0J8YE77"/>
<dbReference type="PROSITE" id="PS50405">
    <property type="entry name" value="GST_CTER"/>
    <property type="match status" value="1"/>
</dbReference>
<dbReference type="OrthoDB" id="5508354at2"/>
<dbReference type="SUPFAM" id="SSF47616">
    <property type="entry name" value="GST C-terminal domain-like"/>
    <property type="match status" value="1"/>
</dbReference>
<evidence type="ECO:0000313" key="4">
    <source>
        <dbReference type="Proteomes" id="UP000037315"/>
    </source>
</evidence>
<reference evidence="3 4" key="1">
    <citation type="submission" date="2015-06" db="EMBL/GenBank/DDBJ databases">
        <title>Genome sequencing of Cronobacter sp. strain DJ34 isolated from petroleum contaminated sludge of Duliajan Oil Fields, Assam, India.</title>
        <authorList>
            <person name="Pal S."/>
            <person name="Banerjee T.D."/>
            <person name="Roy A."/>
            <person name="Sar P."/>
            <person name="Kazy S.K."/>
        </authorList>
    </citation>
    <scope>NUCLEOTIDE SEQUENCE [LARGE SCALE GENOMIC DNA]</scope>
    <source>
        <strain evidence="3 4">DJ34</strain>
    </source>
</reference>
<protein>
    <recommendedName>
        <fullName evidence="5">Glutathione S-transferase</fullName>
    </recommendedName>
</protein>
<dbReference type="Pfam" id="PF13409">
    <property type="entry name" value="GST_N_2"/>
    <property type="match status" value="1"/>
</dbReference>
<dbReference type="CDD" id="cd03057">
    <property type="entry name" value="GST_N_Beta"/>
    <property type="match status" value="1"/>
</dbReference>
<feature type="domain" description="GST N-terminal" evidence="1">
    <location>
        <begin position="1"/>
        <end position="82"/>
    </location>
</feature>